<accession>A0ACC0C3J2</accession>
<name>A0ACC0C3J2_CATRO</name>
<reference evidence="2" key="1">
    <citation type="journal article" date="2023" name="Nat. Plants">
        <title>Single-cell RNA sequencing provides a high-resolution roadmap for understanding the multicellular compartmentation of specialized metabolism.</title>
        <authorList>
            <person name="Sun S."/>
            <person name="Shen X."/>
            <person name="Li Y."/>
            <person name="Li Y."/>
            <person name="Wang S."/>
            <person name="Li R."/>
            <person name="Zhang H."/>
            <person name="Shen G."/>
            <person name="Guo B."/>
            <person name="Wei J."/>
            <person name="Xu J."/>
            <person name="St-Pierre B."/>
            <person name="Chen S."/>
            <person name="Sun C."/>
        </authorList>
    </citation>
    <scope>NUCLEOTIDE SEQUENCE [LARGE SCALE GENOMIC DNA]</scope>
</reference>
<proteinExistence type="predicted"/>
<evidence type="ECO:0000313" key="2">
    <source>
        <dbReference type="Proteomes" id="UP001060085"/>
    </source>
</evidence>
<keyword evidence="2" id="KW-1185">Reference proteome</keyword>
<dbReference type="Proteomes" id="UP001060085">
    <property type="component" value="Linkage Group LG02"/>
</dbReference>
<comment type="caution">
    <text evidence="1">The sequence shown here is derived from an EMBL/GenBank/DDBJ whole genome shotgun (WGS) entry which is preliminary data.</text>
</comment>
<sequence>MAERKLDLPDDLLSSKPSDQSWTPKGNDEEKGLMGLLDESKDQAPTDSIPLSPQWLYAKPSESKMEARGPSSLSLGSSSDTNQKEGWRTETAEDKKDWRKITAETDSGRRWREEERETGLLGRRGLRKLDRRPDNASGRETTEIRPLPAAERWHDASNRNSGHEARRDSKWSSRWGPEDKDKEARPEKKMDIEKEDPQNDNQPFVVTNRPVPEREPESRDKWRPRHRMEGASGGAGSYRAAPGFGPERGRVEGSNTGFAVGRGRSGGAISRPPSAESFPGKPHSSGNLFCYPRGKLLDIYRRQKPDAAFTNMPDNMEKVPSITQVTAMEPLAFVVPDPEEEAILDDISKGRITSSGVTYSSFRKGRSTDNVAEAAEGTNEKQVIISSDISEETVDALPSGSNKDINEISGGSISYSNGSTKCLLDERDLNRQENKGVAESLFQKDVDEITSTMVKSVTNLPFDGSQTKDIDISISGNPILDGVQPTGAFDVNDASSLLVMPSPDQYWDGNMHRFRDRISENHLEKVIPPEELSLFYRDPQGEVQGPFLGVDIISWFEQGFFGTDLPVRLEGAPEESPFLELGDIMPHLRARNEYSSSTDLDNKLEQSGSLEGKSEANRLASVPHPDFNPNAASDGPSWQLSHFDGISAHVNLKKAEHQDASQLSFTQQGQGYQDFVTQDEDTFGDQLTGDVYEFSKYLNSYLSIFWAEIVFPGRPGSSGSTLGKSSRGPGDSSLSTLSRPGFPNELIEPGITKQNDKLHPFGLLWSELEGTHSRNDQTQNSSFGGGAPDLPVNPLAGRNAPFGATAEATRAIDTWADMYRRNTLSEPNIYQNLMDAQHLSRLDQEGNHYDTAEKLLNQQFPKYPQQHDVVMKQQILSKLQKHAHPQWNPAIEHLIQANQNDLVELLSRAKHGQLHPLEQQILQQEQFHGRQLPGGLRQRLEMEDDRRLGSIWPVEETSQFLRHPAVSHRANSSGFGALDLFHQQQIPSPEDHFSHLERNLSFQERLQQGHYDPSLLQLERSMSLPVGAAGTNLDAINSIARAQGLDMQELIARMHPGGQAGGFSSTVYPHHAQHPLPSNQFRASNSDTMEGHWSESNGQLPNEWMESRMQQLHHNSERQKRDVEIKRVSEDPSLWMSAGTNDDSSKRLLMELLHQKSGTQTADPMDLMNGISSEKRPPPVPYSGTSSSSHQFNLLSDQEASANQSFAAGSYIANSVGQEQDRLAKEVTGAAETVDRMAFRSNSEALLGEGEAFFSGASGSSQGPASEVRETMVESVGLAALDRGEMPINILTRHSSFSSGGGNSGFFGDKTGPVESFPDEVAKDRRAAAAVTKRPENILLKRPPVSRASASQDGLSDMNSDAIIRVKNPASAVSAEGGRRDGGGNPVTQGSDTLAAGKKDMRFRRTASLGDADVSETSFSDMLKSNNKKPAPQESSNSTSTGASEASDGTQGNRSSKKKGKKGRQIDPALLGFKVTSNRIMMGEIQRIED</sequence>
<dbReference type="EMBL" id="CM044702">
    <property type="protein sequence ID" value="KAI5679407.1"/>
    <property type="molecule type" value="Genomic_DNA"/>
</dbReference>
<evidence type="ECO:0000313" key="1">
    <source>
        <dbReference type="EMBL" id="KAI5679407.1"/>
    </source>
</evidence>
<organism evidence="1 2">
    <name type="scientific">Catharanthus roseus</name>
    <name type="common">Madagascar periwinkle</name>
    <name type="synonym">Vinca rosea</name>
    <dbReference type="NCBI Taxonomy" id="4058"/>
    <lineage>
        <taxon>Eukaryota</taxon>
        <taxon>Viridiplantae</taxon>
        <taxon>Streptophyta</taxon>
        <taxon>Embryophyta</taxon>
        <taxon>Tracheophyta</taxon>
        <taxon>Spermatophyta</taxon>
        <taxon>Magnoliopsida</taxon>
        <taxon>eudicotyledons</taxon>
        <taxon>Gunneridae</taxon>
        <taxon>Pentapetalae</taxon>
        <taxon>asterids</taxon>
        <taxon>lamiids</taxon>
        <taxon>Gentianales</taxon>
        <taxon>Apocynaceae</taxon>
        <taxon>Rauvolfioideae</taxon>
        <taxon>Vinceae</taxon>
        <taxon>Catharanthinae</taxon>
        <taxon>Catharanthus</taxon>
    </lineage>
</organism>
<gene>
    <name evidence="1" type="ORF">M9H77_10357</name>
</gene>
<protein>
    <submittedName>
        <fullName evidence="1">Uncharacterized protein</fullName>
    </submittedName>
</protein>